<proteinExistence type="predicted"/>
<organism evidence="1 2">
    <name type="scientific">Ectobacillus antri</name>
    <dbReference type="NCBI Taxonomy" id="2486280"/>
    <lineage>
        <taxon>Bacteria</taxon>
        <taxon>Bacillati</taxon>
        <taxon>Bacillota</taxon>
        <taxon>Bacilli</taxon>
        <taxon>Bacillales</taxon>
        <taxon>Bacillaceae</taxon>
        <taxon>Ectobacillus</taxon>
    </lineage>
</organism>
<name>A0ABT6H3Y6_9BACI</name>
<comment type="caution">
    <text evidence="1">The sequence shown here is derived from an EMBL/GenBank/DDBJ whole genome shotgun (WGS) entry which is preliminary data.</text>
</comment>
<dbReference type="SUPFAM" id="SSF51735">
    <property type="entry name" value="NAD(P)-binding Rossmann-fold domains"/>
    <property type="match status" value="1"/>
</dbReference>
<dbReference type="Gene3D" id="3.40.50.720">
    <property type="entry name" value="NAD(P)-binding Rossmann-like Domain"/>
    <property type="match status" value="2"/>
</dbReference>
<protein>
    <submittedName>
        <fullName evidence="1">NAD(P)-dependent oxidoreductase</fullName>
    </submittedName>
</protein>
<dbReference type="InterPro" id="IPR036291">
    <property type="entry name" value="NAD(P)-bd_dom_sf"/>
</dbReference>
<sequence>MKGAVVIGALSFIGYHLVQTLLKEGVEVLAFDTEDLLAATRISEEKLLLIGRHAGFSYHSLGEREEVEANHTQTVYFCLCDPNEAQLSQDTIVHLQRVIGICRKYGLQLILISSISPSDTMMQVETEVQSYEFSSVLRVPAVYGPWQPQFMVYQQLIVAAISKREPIVTVSENNTDAVYVEDVVTCLYELGKNNVLGMYYVESGEANTWDRGIELLNGNRNIMTISKRIVKKTGSSYPLRAKRTLQEGLELQKRHVKIYESLYNV</sequence>
<evidence type="ECO:0000313" key="1">
    <source>
        <dbReference type="EMBL" id="MDG5753973.1"/>
    </source>
</evidence>
<dbReference type="Proteomes" id="UP001218246">
    <property type="component" value="Unassembled WGS sequence"/>
</dbReference>
<gene>
    <name evidence="1" type="ORF">P6P90_08295</name>
</gene>
<keyword evidence="2" id="KW-1185">Reference proteome</keyword>
<dbReference type="RefSeq" id="WP_124565358.1">
    <property type="nucleotide sequence ID" value="NZ_JARRRY010000003.1"/>
</dbReference>
<dbReference type="EMBL" id="JARULN010000005">
    <property type="protein sequence ID" value="MDG5753973.1"/>
    <property type="molecule type" value="Genomic_DNA"/>
</dbReference>
<accession>A0ABT6H3Y6</accession>
<evidence type="ECO:0000313" key="2">
    <source>
        <dbReference type="Proteomes" id="UP001218246"/>
    </source>
</evidence>
<reference evidence="1 2" key="1">
    <citation type="submission" date="2023-04" db="EMBL/GenBank/DDBJ databases">
        <title>Ectobacillus antri isolated from activated sludge.</title>
        <authorList>
            <person name="Yan P."/>
            <person name="Liu X."/>
        </authorList>
    </citation>
    <scope>NUCLEOTIDE SEQUENCE [LARGE SCALE GENOMIC DNA]</scope>
    <source>
        <strain evidence="1 2">C18H</strain>
    </source>
</reference>